<protein>
    <recommendedName>
        <fullName evidence="1">Spore coat protein U/FanG domain-containing protein</fullName>
    </recommendedName>
</protein>
<comment type="caution">
    <text evidence="2">The sequence shown here is derived from an EMBL/GenBank/DDBJ whole genome shotgun (WGS) entry which is preliminary data.</text>
</comment>
<feature type="domain" description="Spore coat protein U/FanG" evidence="1">
    <location>
        <begin position="1"/>
        <end position="145"/>
    </location>
</feature>
<dbReference type="EMBL" id="MJMN01000015">
    <property type="protein sequence ID" value="OMG86447.1"/>
    <property type="molecule type" value="Genomic_DNA"/>
</dbReference>
<dbReference type="InterPro" id="IPR007893">
    <property type="entry name" value="Spore_coat_U/FanG"/>
</dbReference>
<evidence type="ECO:0000313" key="2">
    <source>
        <dbReference type="EMBL" id="OMG86447.1"/>
    </source>
</evidence>
<dbReference type="Proteomes" id="UP000187251">
    <property type="component" value="Unassembled WGS sequence"/>
</dbReference>
<sequence>MTVAAAITPGCRLGRGQADVSTYGDIDLGSVANVDGGLLATSSVGAGTIVMTCTPGTDYRIAINGGLSPAGPAGHRRMKNITSNDNTFLTYILYQDASYGNIWADGAQAKSGLAKGGAEEFPIYVAVLPATGAKPGVYTDTVVVTVSY</sequence>
<dbReference type="InterPro" id="IPR053167">
    <property type="entry name" value="Spore_coat_component"/>
</dbReference>
<accession>A0A1R1JT12</accession>
<organism evidence="2 3">
    <name type="scientific">Alcaligenes xylosoxydans xylosoxydans</name>
    <name type="common">Achromobacter xylosoxidans</name>
    <dbReference type="NCBI Taxonomy" id="85698"/>
    <lineage>
        <taxon>Bacteria</taxon>
        <taxon>Pseudomonadati</taxon>
        <taxon>Pseudomonadota</taxon>
        <taxon>Betaproteobacteria</taxon>
        <taxon>Burkholderiales</taxon>
        <taxon>Alcaligenaceae</taxon>
        <taxon>Achromobacter</taxon>
    </lineage>
</organism>
<proteinExistence type="predicted"/>
<reference evidence="2 3" key="1">
    <citation type="submission" date="2016-09" db="EMBL/GenBank/DDBJ databases">
        <title>Phylogenomics of Achromobacter.</title>
        <authorList>
            <person name="Jeukens J."/>
            <person name="Freschi L."/>
            <person name="Vincent A.T."/>
            <person name="Emond-Rheault J.-G."/>
            <person name="Kukavica-Ibrulj I."/>
            <person name="Charette S.J."/>
            <person name="Levesque R.C."/>
        </authorList>
    </citation>
    <scope>NUCLEOTIDE SEQUENCE [LARGE SCALE GENOMIC DNA]</scope>
    <source>
        <strain evidence="2 3">AUS488</strain>
    </source>
</reference>
<dbReference type="SMART" id="SM00972">
    <property type="entry name" value="SCPU"/>
    <property type="match status" value="1"/>
</dbReference>
<dbReference type="PANTHER" id="PTHR37089:SF3">
    <property type="entry name" value="EXPORTED PROTEIN"/>
    <property type="match status" value="1"/>
</dbReference>
<dbReference type="PANTHER" id="PTHR37089">
    <property type="entry name" value="PROTEIN U-RELATED"/>
    <property type="match status" value="1"/>
</dbReference>
<gene>
    <name evidence="2" type="ORF">BIZ92_26730</name>
</gene>
<evidence type="ECO:0000313" key="3">
    <source>
        <dbReference type="Proteomes" id="UP000187251"/>
    </source>
</evidence>
<dbReference type="Pfam" id="PF05229">
    <property type="entry name" value="SCPU"/>
    <property type="match status" value="1"/>
</dbReference>
<dbReference type="AlphaFoldDB" id="A0A1R1JT12"/>
<evidence type="ECO:0000259" key="1">
    <source>
        <dbReference type="Pfam" id="PF05229"/>
    </source>
</evidence>
<name>A0A1R1JT12_ALCXX</name>